<feature type="region of interest" description="Disordered" evidence="1">
    <location>
        <begin position="172"/>
        <end position="201"/>
    </location>
</feature>
<dbReference type="EMBL" id="CAICTM010000772">
    <property type="protein sequence ID" value="CAB9516297.1"/>
    <property type="molecule type" value="Genomic_DNA"/>
</dbReference>
<comment type="caution">
    <text evidence="2">The sequence shown here is derived from an EMBL/GenBank/DDBJ whole genome shotgun (WGS) entry which is preliminary data.</text>
</comment>
<dbReference type="Proteomes" id="UP001153069">
    <property type="component" value="Unassembled WGS sequence"/>
</dbReference>
<keyword evidence="3" id="KW-1185">Reference proteome</keyword>
<gene>
    <name evidence="2" type="ORF">SEMRO_773_G200440.1</name>
</gene>
<sequence length="201" mass="22107">MPDCYISKNASGSMYCFSLKRPALEELKGLKSEDLLNHCQRINRCIFHSKQTGEDEALVWTFKNGSMLNEQQAVVLHNFLDGNDEIQEVFAKTDQKSLIIKTIYNAEILVVLACKHSKFHTAPSRTVTVVPRRHTLPAGMRSVLSELEASFTSNDQEESASGIVNLVTPGSSACGGGRPSGESEFTFESVGTEDVNGQSYI</sequence>
<evidence type="ECO:0000256" key="1">
    <source>
        <dbReference type="SAM" id="MobiDB-lite"/>
    </source>
</evidence>
<name>A0A9N8HKR4_9STRA</name>
<evidence type="ECO:0000313" key="3">
    <source>
        <dbReference type="Proteomes" id="UP001153069"/>
    </source>
</evidence>
<dbReference type="AlphaFoldDB" id="A0A9N8HKR4"/>
<organism evidence="2 3">
    <name type="scientific">Seminavis robusta</name>
    <dbReference type="NCBI Taxonomy" id="568900"/>
    <lineage>
        <taxon>Eukaryota</taxon>
        <taxon>Sar</taxon>
        <taxon>Stramenopiles</taxon>
        <taxon>Ochrophyta</taxon>
        <taxon>Bacillariophyta</taxon>
        <taxon>Bacillariophyceae</taxon>
        <taxon>Bacillariophycidae</taxon>
        <taxon>Naviculales</taxon>
        <taxon>Naviculaceae</taxon>
        <taxon>Seminavis</taxon>
    </lineage>
</organism>
<evidence type="ECO:0000313" key="2">
    <source>
        <dbReference type="EMBL" id="CAB9516297.1"/>
    </source>
</evidence>
<reference evidence="2" key="1">
    <citation type="submission" date="2020-06" db="EMBL/GenBank/DDBJ databases">
        <authorList>
            <consortium name="Plant Systems Biology data submission"/>
        </authorList>
    </citation>
    <scope>NUCLEOTIDE SEQUENCE</scope>
    <source>
        <strain evidence="2">D6</strain>
    </source>
</reference>
<accession>A0A9N8HKR4</accession>
<protein>
    <submittedName>
        <fullName evidence="2">Uncharacterized protein</fullName>
    </submittedName>
</protein>
<proteinExistence type="predicted"/>